<reference evidence="3 4" key="1">
    <citation type="journal article" date="2017" name="Int. J. Syst. Evol. Microbiol.">
        <title>Jeotgalibaca porci sp. nov. and Jeotgalibaca arthritidis sp. nov., isolated from pigs, and emended description of the genus Jeotgalibaca.</title>
        <authorList>
            <person name="Zamora L."/>
            <person name="Perez-Sancho M."/>
            <person name="Dominguez L."/>
            <person name="Fernandez-Garayzabal J.F."/>
            <person name="Vela A.I."/>
        </authorList>
    </citation>
    <scope>NUCLEOTIDE SEQUENCE [LARGE SCALE GENOMIC DNA]</scope>
    <source>
        <strain evidence="3 4">CCUG 69148</strain>
    </source>
</reference>
<gene>
    <name evidence="3" type="ORF">G7058_10710</name>
</gene>
<keyword evidence="2" id="KW-1133">Transmembrane helix</keyword>
<organism evidence="3 4">
    <name type="scientific">Jeotgalibaca porci</name>
    <dbReference type="NCBI Taxonomy" id="1868793"/>
    <lineage>
        <taxon>Bacteria</taxon>
        <taxon>Bacillati</taxon>
        <taxon>Bacillota</taxon>
        <taxon>Bacilli</taxon>
        <taxon>Lactobacillales</taxon>
        <taxon>Carnobacteriaceae</taxon>
        <taxon>Jeotgalibaca</taxon>
    </lineage>
</organism>
<keyword evidence="2" id="KW-0472">Membrane</keyword>
<dbReference type="RefSeq" id="WP_166063507.1">
    <property type="nucleotide sequence ID" value="NZ_CP049889.1"/>
</dbReference>
<evidence type="ECO:0000313" key="3">
    <source>
        <dbReference type="EMBL" id="QIK52476.1"/>
    </source>
</evidence>
<keyword evidence="2" id="KW-0812">Transmembrane</keyword>
<feature type="compositionally biased region" description="Polar residues" evidence="1">
    <location>
        <begin position="76"/>
        <end position="87"/>
    </location>
</feature>
<keyword evidence="4" id="KW-1185">Reference proteome</keyword>
<feature type="compositionally biased region" description="Polar residues" evidence="1">
    <location>
        <begin position="40"/>
        <end position="52"/>
    </location>
</feature>
<dbReference type="EMBL" id="CP049889">
    <property type="protein sequence ID" value="QIK52476.1"/>
    <property type="molecule type" value="Genomic_DNA"/>
</dbReference>
<protein>
    <submittedName>
        <fullName evidence="3">Uncharacterized protein</fullName>
    </submittedName>
</protein>
<feature type="region of interest" description="Disordered" evidence="1">
    <location>
        <begin position="37"/>
        <end position="63"/>
    </location>
</feature>
<feature type="transmembrane region" description="Helical" evidence="2">
    <location>
        <begin position="6"/>
        <end position="30"/>
    </location>
</feature>
<name>A0A6G7WJP7_9LACT</name>
<sequence length="261" mass="30909">MTPFLIPYFFNLVIFVFILVIWITFIRNLIRTFRQDQRGKTSSSRSQHTQRNQWDKAHTQTVRQVHVDNATRSRRNSQSQQPKTQTWQDLLKQDPKELYQLLRENMPDSYESEIKAIFNSQRPMMELVKFLRRKDVWPVLQSLPERLNSSRSTQKPLVKQKVAKTVPVAVQQNDDDYDEMFVQMDGDANYLSQEVDAFVSEYDEFADYFSSLLQDIPTSAPEVRATRHHRNKDNANIDQKINREWLRDAVIASMILERPDI</sequence>
<evidence type="ECO:0000256" key="2">
    <source>
        <dbReference type="SAM" id="Phobius"/>
    </source>
</evidence>
<dbReference type="AlphaFoldDB" id="A0A6G7WJP7"/>
<dbReference type="KEGG" id="jpo:G7058_10710"/>
<dbReference type="Proteomes" id="UP000501830">
    <property type="component" value="Chromosome"/>
</dbReference>
<evidence type="ECO:0000256" key="1">
    <source>
        <dbReference type="SAM" id="MobiDB-lite"/>
    </source>
</evidence>
<accession>A0A6G7WJP7</accession>
<feature type="region of interest" description="Disordered" evidence="1">
    <location>
        <begin position="68"/>
        <end position="87"/>
    </location>
</feature>
<dbReference type="GeneID" id="94553757"/>
<proteinExistence type="predicted"/>
<evidence type="ECO:0000313" key="4">
    <source>
        <dbReference type="Proteomes" id="UP000501830"/>
    </source>
</evidence>